<protein>
    <submittedName>
        <fullName evidence="5">GNAT family N-acetyltransferase</fullName>
    </submittedName>
</protein>
<reference evidence="6" key="2">
    <citation type="submission" date="2023-04" db="EMBL/GenBank/DDBJ databases">
        <title>Molecular characterization of the Integrative and Conjugative elements harboring multidrug-resistance gene from Glaesserella (Haemophilus) parasuis.</title>
        <authorList>
            <person name="Che Y."/>
            <person name="Zhou L."/>
        </authorList>
    </citation>
    <scope>NUCLEOTIDE SEQUENCE</scope>
    <source>
        <strain evidence="6">Z44</strain>
    </source>
</reference>
<dbReference type="Proteomes" id="UP001222296">
    <property type="component" value="Chromosome"/>
</dbReference>
<proteinExistence type="inferred from homology"/>
<dbReference type="Proteomes" id="UP001148834">
    <property type="component" value="Unassembled WGS sequence"/>
</dbReference>
<dbReference type="RefSeq" id="WP_016527794.1">
    <property type="nucleotide sequence ID" value="NZ_CP009158.1"/>
</dbReference>
<evidence type="ECO:0000256" key="2">
    <source>
        <dbReference type="ARBA" id="ARBA00022649"/>
    </source>
</evidence>
<dbReference type="KEGG" id="hpas:JL26_02630"/>
<dbReference type="EMBL" id="CP121769">
    <property type="protein sequence ID" value="WGE11040.1"/>
    <property type="molecule type" value="Genomic_DNA"/>
</dbReference>
<reference evidence="5" key="1">
    <citation type="submission" date="2022-09" db="EMBL/GenBank/DDBJ databases">
        <title>Molecular characterization of Glaesserella parasuis strains circulating in commercial swine farms using whole-genome sequencing.</title>
        <authorList>
            <person name="Mugabi R."/>
            <person name="Clavijo M."/>
            <person name="Li G."/>
        </authorList>
    </citation>
    <scope>NUCLEOTIDE SEQUENCE</scope>
    <source>
        <strain evidence="5">0435-53</strain>
    </source>
</reference>
<dbReference type="Gene3D" id="3.40.630.30">
    <property type="match status" value="1"/>
</dbReference>
<evidence type="ECO:0000313" key="6">
    <source>
        <dbReference type="EMBL" id="WGE11040.1"/>
    </source>
</evidence>
<keyword evidence="3" id="KW-0808">Transferase</keyword>
<evidence type="ECO:0000256" key="1">
    <source>
        <dbReference type="ARBA" id="ARBA00009342"/>
    </source>
</evidence>
<sequence>MKSKFIEEPLTKHHQREAFDCGNLEMNRFFKQYARQSHEKGTSKTYISRHLDSQQIIGFYTITLSALDQQHLPELCKKRFGYYPIPLFTLARLAVDIRYQKQGIGGMLLVKALKRCAIVAEQVGGIGLLIEAKDEDISRWYQSYGAIPLENMPLTLILLFDTIKGL</sequence>
<dbReference type="PANTHER" id="PTHR36449">
    <property type="entry name" value="ACETYLTRANSFERASE-RELATED"/>
    <property type="match status" value="1"/>
</dbReference>
<keyword evidence="4" id="KW-0012">Acyltransferase</keyword>
<dbReference type="InterPro" id="IPR016181">
    <property type="entry name" value="Acyl_CoA_acyltransferase"/>
</dbReference>
<organism evidence="5 7">
    <name type="scientific">Glaesserella parasuis</name>
    <name type="common">Haemophilus parasuis</name>
    <dbReference type="NCBI Taxonomy" id="738"/>
    <lineage>
        <taxon>Bacteria</taxon>
        <taxon>Pseudomonadati</taxon>
        <taxon>Pseudomonadota</taxon>
        <taxon>Gammaproteobacteria</taxon>
        <taxon>Pasteurellales</taxon>
        <taxon>Pasteurellaceae</taxon>
        <taxon>Glaesserella</taxon>
    </lineage>
</organism>
<keyword evidence="2" id="KW-1277">Toxin-antitoxin system</keyword>
<evidence type="ECO:0000313" key="7">
    <source>
        <dbReference type="Proteomes" id="UP001148834"/>
    </source>
</evidence>
<dbReference type="GO" id="GO:0016746">
    <property type="term" value="F:acyltransferase activity"/>
    <property type="evidence" value="ECO:0007669"/>
    <property type="project" value="UniProtKB-KW"/>
</dbReference>
<dbReference type="AlphaFoldDB" id="A0A084EAE0"/>
<gene>
    <name evidence="5" type="ORF">N5925_02430</name>
    <name evidence="6" type="ORF">QBL01_05590</name>
</gene>
<dbReference type="OrthoDB" id="9799147at2"/>
<evidence type="ECO:0000313" key="5">
    <source>
        <dbReference type="EMBL" id="MDD2167482.1"/>
    </source>
</evidence>
<dbReference type="PANTHER" id="PTHR36449:SF1">
    <property type="entry name" value="ACETYLTRANSFERASE"/>
    <property type="match status" value="1"/>
</dbReference>
<name>A0A084EAE0_GLAPU</name>
<comment type="similarity">
    <text evidence="1">Belongs to the acetyltransferase family. GNAT subfamily.</text>
</comment>
<evidence type="ECO:0000256" key="4">
    <source>
        <dbReference type="ARBA" id="ARBA00023315"/>
    </source>
</evidence>
<evidence type="ECO:0000256" key="3">
    <source>
        <dbReference type="ARBA" id="ARBA00022679"/>
    </source>
</evidence>
<dbReference type="SUPFAM" id="SSF55729">
    <property type="entry name" value="Acyl-CoA N-acyltransferases (Nat)"/>
    <property type="match status" value="1"/>
</dbReference>
<dbReference type="EMBL" id="JAODIR010000007">
    <property type="protein sequence ID" value="MDD2167482.1"/>
    <property type="molecule type" value="Genomic_DNA"/>
</dbReference>
<accession>A0A084EAE0</accession>